<name>A0A174E0M2_9FIRM</name>
<proteinExistence type="predicted"/>
<accession>A0A174E0M2</accession>
<gene>
    <name evidence="1" type="ORF">ERS852406_01701</name>
</gene>
<dbReference type="EMBL" id="CYYV01000007">
    <property type="protein sequence ID" value="CUO31017.1"/>
    <property type="molecule type" value="Genomic_DNA"/>
</dbReference>
<dbReference type="AlphaFoldDB" id="A0A174E0M2"/>
<organism evidence="1 2">
    <name type="scientific">Fusicatenibacter saccharivorans</name>
    <dbReference type="NCBI Taxonomy" id="1150298"/>
    <lineage>
        <taxon>Bacteria</taxon>
        <taxon>Bacillati</taxon>
        <taxon>Bacillota</taxon>
        <taxon>Clostridia</taxon>
        <taxon>Lachnospirales</taxon>
        <taxon>Lachnospiraceae</taxon>
        <taxon>Fusicatenibacter</taxon>
    </lineage>
</organism>
<protein>
    <submittedName>
        <fullName evidence="1">Uncharacterized protein</fullName>
    </submittedName>
</protein>
<evidence type="ECO:0000313" key="2">
    <source>
        <dbReference type="Proteomes" id="UP000095706"/>
    </source>
</evidence>
<dbReference type="Proteomes" id="UP000095706">
    <property type="component" value="Unassembled WGS sequence"/>
</dbReference>
<sequence length="122" mass="13912">MNMLQFPFLVLFDGDLCLESADAVRSAILTADAFGVVREKDESCVFVDQTRFNFICAEQDGKIKRRFISGLRGSIRLKNQLLFPKERINGLFILGKAICFFDLFQILLGIRKRCSEVNPQCL</sequence>
<reference evidence="1 2" key="1">
    <citation type="submission" date="2015-09" db="EMBL/GenBank/DDBJ databases">
        <authorList>
            <consortium name="Pathogen Informatics"/>
        </authorList>
    </citation>
    <scope>NUCLEOTIDE SEQUENCE [LARGE SCALE GENOMIC DNA]</scope>
    <source>
        <strain evidence="1 2">2789STDY5608849</strain>
    </source>
</reference>
<evidence type="ECO:0000313" key="1">
    <source>
        <dbReference type="EMBL" id="CUO31017.1"/>
    </source>
</evidence>